<protein>
    <recommendedName>
        <fullName evidence="7">Hemolysin-type calcium-binding repeat-containing protein</fullName>
    </recommendedName>
</protein>
<dbReference type="InterPro" id="IPR011049">
    <property type="entry name" value="Serralysin-like_metalloprot_C"/>
</dbReference>
<feature type="compositionally biased region" description="Basic and acidic residues" evidence="3">
    <location>
        <begin position="134"/>
        <end position="145"/>
    </location>
</feature>
<sequence length="265" mass="26167">MTTHLFARRRLLVAPAAVLALAFPPAGAAAAEPAYAGTCTVSQATLIYTATPGVANEVTVQAPGLTGYSLAVQDEAGPIKGCSPDPRNGEAVLVGNVIKKIKVVAGDGDDVVVIAADINVPLPTVVYGGDGDDELRGGRGRDDLRGGGGDDDLRGGDGNDRLRGEAGDDVLRGGNDDDTLDGGKGADDVRGDAGNDEVNGGPGDDELRGGAGDDELNGGAGDDDLSGNAGNDELNGGSGRDGLNGGAGTDDCNGGPGADRTTACE</sequence>
<reference evidence="5 6" key="1">
    <citation type="submission" date="2021-01" db="EMBL/GenBank/DDBJ databases">
        <title>Whole genome shotgun sequence of Microbispora siamensis NBRC 104113.</title>
        <authorList>
            <person name="Komaki H."/>
            <person name="Tamura T."/>
        </authorList>
    </citation>
    <scope>NUCLEOTIDE SEQUENCE [LARGE SCALE GENOMIC DNA]</scope>
    <source>
        <strain evidence="5 6">NBRC 104113</strain>
    </source>
</reference>
<dbReference type="Proteomes" id="UP000660454">
    <property type="component" value="Unassembled WGS sequence"/>
</dbReference>
<keyword evidence="4" id="KW-0732">Signal</keyword>
<comment type="caution">
    <text evidence="5">The sequence shown here is derived from an EMBL/GenBank/DDBJ whole genome shotgun (WGS) entry which is preliminary data.</text>
</comment>
<dbReference type="InterPro" id="IPR050557">
    <property type="entry name" value="RTX_toxin/Mannuronan_C5-epim"/>
</dbReference>
<proteinExistence type="predicted"/>
<dbReference type="Gene3D" id="2.150.10.10">
    <property type="entry name" value="Serralysin-like metalloprotease, C-terminal"/>
    <property type="match status" value="2"/>
</dbReference>
<name>A0ABQ4GV70_9ACTN</name>
<dbReference type="Pfam" id="PF00353">
    <property type="entry name" value="HemolysinCabind"/>
    <property type="match status" value="2"/>
</dbReference>
<dbReference type="PRINTS" id="PR00313">
    <property type="entry name" value="CABNDNGRPT"/>
</dbReference>
<evidence type="ECO:0008006" key="7">
    <source>
        <dbReference type="Google" id="ProtNLM"/>
    </source>
</evidence>
<evidence type="ECO:0000313" key="5">
    <source>
        <dbReference type="EMBL" id="GIH65313.1"/>
    </source>
</evidence>
<dbReference type="EMBL" id="BOOF01000039">
    <property type="protein sequence ID" value="GIH65313.1"/>
    <property type="molecule type" value="Genomic_DNA"/>
</dbReference>
<evidence type="ECO:0000256" key="1">
    <source>
        <dbReference type="ARBA" id="ARBA00004613"/>
    </source>
</evidence>
<evidence type="ECO:0000256" key="3">
    <source>
        <dbReference type="SAM" id="MobiDB-lite"/>
    </source>
</evidence>
<feature type="chain" id="PRO_5045315621" description="Hemolysin-type calcium-binding repeat-containing protein" evidence="4">
    <location>
        <begin position="31"/>
        <end position="265"/>
    </location>
</feature>
<dbReference type="InterPro" id="IPR018511">
    <property type="entry name" value="Hemolysin-typ_Ca-bd_CS"/>
</dbReference>
<gene>
    <name evidence="5" type="ORF">Msi02_61300</name>
</gene>
<evidence type="ECO:0000256" key="4">
    <source>
        <dbReference type="SAM" id="SignalP"/>
    </source>
</evidence>
<feature type="signal peptide" evidence="4">
    <location>
        <begin position="1"/>
        <end position="30"/>
    </location>
</feature>
<feature type="compositionally biased region" description="Acidic residues" evidence="3">
    <location>
        <begin position="212"/>
        <end position="225"/>
    </location>
</feature>
<organism evidence="5 6">
    <name type="scientific">Microbispora siamensis</name>
    <dbReference type="NCBI Taxonomy" id="564413"/>
    <lineage>
        <taxon>Bacteria</taxon>
        <taxon>Bacillati</taxon>
        <taxon>Actinomycetota</taxon>
        <taxon>Actinomycetes</taxon>
        <taxon>Streptosporangiales</taxon>
        <taxon>Streptosporangiaceae</taxon>
        <taxon>Microbispora</taxon>
    </lineage>
</organism>
<feature type="region of interest" description="Disordered" evidence="3">
    <location>
        <begin position="125"/>
        <end position="265"/>
    </location>
</feature>
<accession>A0ABQ4GV70</accession>
<dbReference type="PROSITE" id="PS00330">
    <property type="entry name" value="HEMOLYSIN_CALCIUM"/>
    <property type="match status" value="5"/>
</dbReference>
<dbReference type="PROSITE" id="PS51318">
    <property type="entry name" value="TAT"/>
    <property type="match status" value="1"/>
</dbReference>
<dbReference type="InterPro" id="IPR006311">
    <property type="entry name" value="TAT_signal"/>
</dbReference>
<dbReference type="RefSeq" id="WP_204051393.1">
    <property type="nucleotide sequence ID" value="NZ_BOOF01000039.1"/>
</dbReference>
<comment type="subcellular location">
    <subcellularLocation>
        <location evidence="1">Secreted</location>
    </subcellularLocation>
</comment>
<feature type="compositionally biased region" description="Basic and acidic residues" evidence="3">
    <location>
        <begin position="151"/>
        <end position="175"/>
    </location>
</feature>
<feature type="compositionally biased region" description="Gly residues" evidence="3">
    <location>
        <begin position="236"/>
        <end position="248"/>
    </location>
</feature>
<dbReference type="PANTHER" id="PTHR38340">
    <property type="entry name" value="S-LAYER PROTEIN"/>
    <property type="match status" value="1"/>
</dbReference>
<keyword evidence="6" id="KW-1185">Reference proteome</keyword>
<dbReference type="PANTHER" id="PTHR38340:SF1">
    <property type="entry name" value="S-LAYER PROTEIN"/>
    <property type="match status" value="1"/>
</dbReference>
<keyword evidence="2" id="KW-0964">Secreted</keyword>
<evidence type="ECO:0000313" key="6">
    <source>
        <dbReference type="Proteomes" id="UP000660454"/>
    </source>
</evidence>
<feature type="compositionally biased region" description="Basic and acidic residues" evidence="3">
    <location>
        <begin position="184"/>
        <end position="193"/>
    </location>
</feature>
<evidence type="ECO:0000256" key="2">
    <source>
        <dbReference type="ARBA" id="ARBA00022525"/>
    </source>
</evidence>
<dbReference type="InterPro" id="IPR001343">
    <property type="entry name" value="Hemolysn_Ca-bd"/>
</dbReference>
<dbReference type="SUPFAM" id="SSF51120">
    <property type="entry name" value="beta-Roll"/>
    <property type="match status" value="1"/>
</dbReference>